<dbReference type="Pfam" id="PF01476">
    <property type="entry name" value="LysM"/>
    <property type="match status" value="1"/>
</dbReference>
<organism evidence="3 4">
    <name type="scientific">Flavobacterium kayseriense</name>
    <dbReference type="NCBI Taxonomy" id="2764714"/>
    <lineage>
        <taxon>Bacteria</taxon>
        <taxon>Pseudomonadati</taxon>
        <taxon>Bacteroidota</taxon>
        <taxon>Flavobacteriia</taxon>
        <taxon>Flavobacteriales</taxon>
        <taxon>Flavobacteriaceae</taxon>
        <taxon>Flavobacterium</taxon>
    </lineage>
</organism>
<evidence type="ECO:0000313" key="3">
    <source>
        <dbReference type="EMBL" id="MBC5841360.1"/>
    </source>
</evidence>
<sequence length="471" mass="52787">MGYKLYVLVLLGLMPFKGCSQTNDTAETMDVIATTETIPVSESNFDKIENANELASFFAKLKKLKNDKRGKINIVHIGDSHIQAGIMTAEIRKNLQSYFGNGGRGFIFPHNLAKTNGDADFKFSSNVLWKSYRNIYPEKGDEIGLSGILFSTKSKKLVLQLNAKEVSNAFNTIKIFTPGNRNLFEVATSKQQVVVKAAAPKVILHKIKKGETISEIAEKYSLSISQVKRANGLKSDRITFGKTLKIPTKETTSVDKTIYSFMSLPLLSTKNFHYYQTADALKTIYLLPNKEEQDYVLSGIILENDKPGILYHNLGVNGAKFSDYNKYPLFFDQLKGLQPDLIVVSFGTNESYGKLSNAEFMQQLELFAQNIKRTNPNSPILVLTPPPSFLANHKLNTIVDGYCKEMSKAAIKNQYAFYNFYSLLGGMNGVEQNFRSGIIAADRVHYTVKGYQLQGKLVSDEIIQSFHNYNK</sequence>
<dbReference type="Proteomes" id="UP000629963">
    <property type="component" value="Unassembled WGS sequence"/>
</dbReference>
<dbReference type="Gene3D" id="3.10.350.10">
    <property type="entry name" value="LysM domain"/>
    <property type="match status" value="1"/>
</dbReference>
<dbReference type="PROSITE" id="PS51782">
    <property type="entry name" value="LYSM"/>
    <property type="match status" value="1"/>
</dbReference>
<protein>
    <submittedName>
        <fullName evidence="3">LysM peptidoglycan-binding domain-containing protein</fullName>
    </submittedName>
</protein>
<proteinExistence type="predicted"/>
<dbReference type="RefSeq" id="WP_187009946.1">
    <property type="nucleotide sequence ID" value="NZ_JACRUI010000002.1"/>
</dbReference>
<gene>
    <name evidence="3" type="ORF">H8R23_08070</name>
</gene>
<dbReference type="PANTHER" id="PTHR30383:SF29">
    <property type="entry name" value="SGNH HYDROLASE-TYPE ESTERASE DOMAIN-CONTAINING PROTEIN"/>
    <property type="match status" value="1"/>
</dbReference>
<dbReference type="InterPro" id="IPR051532">
    <property type="entry name" value="Ester_Hydrolysis_Enzymes"/>
</dbReference>
<name>A0ABR7J769_9FLAO</name>
<dbReference type="SUPFAM" id="SSF54106">
    <property type="entry name" value="LysM domain"/>
    <property type="match status" value="1"/>
</dbReference>
<feature type="domain" description="LysM" evidence="2">
    <location>
        <begin position="203"/>
        <end position="246"/>
    </location>
</feature>
<evidence type="ECO:0000313" key="4">
    <source>
        <dbReference type="Proteomes" id="UP000629963"/>
    </source>
</evidence>
<reference evidence="3 4" key="1">
    <citation type="submission" date="2020-08" db="EMBL/GenBank/DDBJ databases">
        <title>Description of novel Flavobacterium F-380 isolate.</title>
        <authorList>
            <person name="Saticioglu I.B."/>
            <person name="Duman M."/>
            <person name="Altun S."/>
        </authorList>
    </citation>
    <scope>NUCLEOTIDE SEQUENCE [LARGE SCALE GENOMIC DNA]</scope>
    <source>
        <strain evidence="3 4">F-380</strain>
    </source>
</reference>
<evidence type="ECO:0000256" key="1">
    <source>
        <dbReference type="SAM" id="SignalP"/>
    </source>
</evidence>
<dbReference type="SMART" id="SM00257">
    <property type="entry name" value="LysM"/>
    <property type="match status" value="1"/>
</dbReference>
<accession>A0ABR7J769</accession>
<dbReference type="Gene3D" id="3.40.50.1110">
    <property type="entry name" value="SGNH hydrolase"/>
    <property type="match status" value="2"/>
</dbReference>
<dbReference type="PANTHER" id="PTHR30383">
    <property type="entry name" value="THIOESTERASE 1/PROTEASE 1/LYSOPHOSPHOLIPASE L1"/>
    <property type="match status" value="1"/>
</dbReference>
<keyword evidence="4" id="KW-1185">Reference proteome</keyword>
<dbReference type="InterPro" id="IPR018392">
    <property type="entry name" value="LysM"/>
</dbReference>
<feature type="chain" id="PRO_5045720871" evidence="1">
    <location>
        <begin position="21"/>
        <end position="471"/>
    </location>
</feature>
<dbReference type="InterPro" id="IPR036779">
    <property type="entry name" value="LysM_dom_sf"/>
</dbReference>
<keyword evidence="1" id="KW-0732">Signal</keyword>
<dbReference type="SUPFAM" id="SSF52266">
    <property type="entry name" value="SGNH hydrolase"/>
    <property type="match status" value="1"/>
</dbReference>
<comment type="caution">
    <text evidence="3">The sequence shown here is derived from an EMBL/GenBank/DDBJ whole genome shotgun (WGS) entry which is preliminary data.</text>
</comment>
<dbReference type="EMBL" id="JACRUJ010000002">
    <property type="protein sequence ID" value="MBC5841360.1"/>
    <property type="molecule type" value="Genomic_DNA"/>
</dbReference>
<dbReference type="CDD" id="cd00118">
    <property type="entry name" value="LysM"/>
    <property type="match status" value="1"/>
</dbReference>
<dbReference type="InterPro" id="IPR036514">
    <property type="entry name" value="SGNH_hydro_sf"/>
</dbReference>
<dbReference type="InterPro" id="IPR013830">
    <property type="entry name" value="SGNH_hydro"/>
</dbReference>
<dbReference type="Pfam" id="PF13472">
    <property type="entry name" value="Lipase_GDSL_2"/>
    <property type="match status" value="1"/>
</dbReference>
<feature type="signal peptide" evidence="1">
    <location>
        <begin position="1"/>
        <end position="20"/>
    </location>
</feature>
<evidence type="ECO:0000259" key="2">
    <source>
        <dbReference type="PROSITE" id="PS51782"/>
    </source>
</evidence>